<sequence>MLSPCGLQVAFLRRLGRRDPSSLAALTGFPVVAQKISGPYRLPGSCPCGSYDINFRGRQELRASFGLHWTLASSGGPFRLAESSRSFSGGKQKCGETAKEKRARRMLKKLNRVSEEDTQPRENTGDWRPPEQRQQARRGREGEKDKGGFDSKKVEAEAASAVAAAQQQMNGHLMNLCTRLKELDVARPKLDTFEEIRLQAAGSSRRLGDLAQVQIKGNSVVVITIFSEQHLSKVVSALRRTDENWRIVEEGPVTVRVQLPKMTEELRASFIAQAKAVTEQCRVQIRRVRQDTRAKHRSLFKDSRTSEDTKRNEEQQLQKITDDAVKQAAQFLADKLKQLADASH</sequence>
<evidence type="ECO:0000313" key="5">
    <source>
        <dbReference type="EMBL" id="CDJ49270.1"/>
    </source>
</evidence>
<feature type="region of interest" description="Disordered" evidence="3">
    <location>
        <begin position="294"/>
        <end position="317"/>
    </location>
</feature>
<dbReference type="SUPFAM" id="SSF55194">
    <property type="entry name" value="Ribosome recycling factor, RRF"/>
    <property type="match status" value="1"/>
</dbReference>
<feature type="compositionally biased region" description="Basic and acidic residues" evidence="3">
    <location>
        <begin position="112"/>
        <end position="131"/>
    </location>
</feature>
<dbReference type="PANTHER" id="PTHR20982:SF3">
    <property type="entry name" value="MITOCHONDRIAL RIBOSOME RECYCLING FACTOR PSEUDO 1"/>
    <property type="match status" value="1"/>
</dbReference>
<evidence type="ECO:0000256" key="3">
    <source>
        <dbReference type="SAM" id="MobiDB-lite"/>
    </source>
</evidence>
<dbReference type="EMBL" id="HG711576">
    <property type="protein sequence ID" value="CDJ49270.1"/>
    <property type="molecule type" value="Genomic_DNA"/>
</dbReference>
<dbReference type="InterPro" id="IPR036191">
    <property type="entry name" value="RRF_sf"/>
</dbReference>
<dbReference type="Gene3D" id="3.30.1360.40">
    <property type="match status" value="1"/>
</dbReference>
<evidence type="ECO:0000313" key="6">
    <source>
        <dbReference type="Proteomes" id="UP000030750"/>
    </source>
</evidence>
<evidence type="ECO:0000259" key="4">
    <source>
        <dbReference type="Pfam" id="PF01765"/>
    </source>
</evidence>
<dbReference type="InterPro" id="IPR023584">
    <property type="entry name" value="Ribosome_recyc_fac_dom"/>
</dbReference>
<dbReference type="PANTHER" id="PTHR20982">
    <property type="entry name" value="RIBOSOME RECYCLING FACTOR"/>
    <property type="match status" value="1"/>
</dbReference>
<dbReference type="AlphaFoldDB" id="U6LN90"/>
<dbReference type="GO" id="GO:0043023">
    <property type="term" value="F:ribosomal large subunit binding"/>
    <property type="evidence" value="ECO:0007669"/>
    <property type="project" value="TreeGrafter"/>
</dbReference>
<dbReference type="VEuPathDB" id="ToxoDB:EBH_0060020"/>
<comment type="similarity">
    <text evidence="1">Belongs to the RRF family.</text>
</comment>
<evidence type="ECO:0000256" key="2">
    <source>
        <dbReference type="ARBA" id="ARBA00022917"/>
    </source>
</evidence>
<reference evidence="5" key="2">
    <citation type="submission" date="2013-10" db="EMBL/GenBank/DDBJ databases">
        <authorList>
            <person name="Aslett M."/>
        </authorList>
    </citation>
    <scope>NUCLEOTIDE SEQUENCE [LARGE SCALE GENOMIC DNA]</scope>
    <source>
        <strain evidence="5">Houghton</strain>
    </source>
</reference>
<feature type="region of interest" description="Disordered" evidence="3">
    <location>
        <begin position="108"/>
        <end position="150"/>
    </location>
</feature>
<evidence type="ECO:0000256" key="1">
    <source>
        <dbReference type="ARBA" id="ARBA00005912"/>
    </source>
</evidence>
<dbReference type="GO" id="GO:0006412">
    <property type="term" value="P:translation"/>
    <property type="evidence" value="ECO:0007669"/>
    <property type="project" value="UniProtKB-KW"/>
</dbReference>
<feature type="domain" description="Ribosome recycling factor" evidence="4">
    <location>
        <begin position="179"/>
        <end position="339"/>
    </location>
</feature>
<organism evidence="5 6">
    <name type="scientific">Eimeria brunetti</name>
    <dbReference type="NCBI Taxonomy" id="51314"/>
    <lineage>
        <taxon>Eukaryota</taxon>
        <taxon>Sar</taxon>
        <taxon>Alveolata</taxon>
        <taxon>Apicomplexa</taxon>
        <taxon>Conoidasida</taxon>
        <taxon>Coccidia</taxon>
        <taxon>Eucoccidiorida</taxon>
        <taxon>Eimeriorina</taxon>
        <taxon>Eimeriidae</taxon>
        <taxon>Eimeria</taxon>
    </lineage>
</organism>
<gene>
    <name evidence="5" type="ORF">EBH_0060020</name>
</gene>
<dbReference type="GO" id="GO:0005739">
    <property type="term" value="C:mitochondrion"/>
    <property type="evidence" value="ECO:0007669"/>
    <property type="project" value="TreeGrafter"/>
</dbReference>
<dbReference type="Gene3D" id="1.10.132.20">
    <property type="entry name" value="Ribosome-recycling factor"/>
    <property type="match status" value="1"/>
</dbReference>
<feature type="region of interest" description="Disordered" evidence="3">
    <location>
        <begin position="83"/>
        <end position="102"/>
    </location>
</feature>
<feature type="compositionally biased region" description="Basic and acidic residues" evidence="3">
    <location>
        <begin position="138"/>
        <end position="150"/>
    </location>
</feature>
<dbReference type="Pfam" id="PF01765">
    <property type="entry name" value="RRF"/>
    <property type="match status" value="1"/>
</dbReference>
<name>U6LN90_9EIME</name>
<protein>
    <submittedName>
        <fullName evidence="5">Ribosome recycling factor domain-containing protein, putative</fullName>
    </submittedName>
</protein>
<dbReference type="InterPro" id="IPR002661">
    <property type="entry name" value="Ribosome_recyc_fac"/>
</dbReference>
<dbReference type="OrthoDB" id="332019at2759"/>
<keyword evidence="6" id="KW-1185">Reference proteome</keyword>
<keyword evidence="2" id="KW-0648">Protein biosynthesis</keyword>
<accession>U6LN90</accession>
<dbReference type="Proteomes" id="UP000030750">
    <property type="component" value="Unassembled WGS sequence"/>
</dbReference>
<proteinExistence type="inferred from homology"/>
<reference evidence="5" key="1">
    <citation type="submission" date="2013-10" db="EMBL/GenBank/DDBJ databases">
        <title>Genomic analysis of the causative agents of coccidiosis in chickens.</title>
        <authorList>
            <person name="Reid A.J."/>
            <person name="Blake D."/>
            <person name="Billington K."/>
            <person name="Browne H."/>
            <person name="Dunn M."/>
            <person name="Hung S."/>
            <person name="Kawahara F."/>
            <person name="Miranda-Saavedra D."/>
            <person name="Mourier T."/>
            <person name="Nagra H."/>
            <person name="Otto T.D."/>
            <person name="Rawlings N."/>
            <person name="Sanchez A."/>
            <person name="Sanders M."/>
            <person name="Subramaniam C."/>
            <person name="Tay Y."/>
            <person name="Dear P."/>
            <person name="Doerig C."/>
            <person name="Gruber A."/>
            <person name="Parkinson J."/>
            <person name="Shirley M."/>
            <person name="Wan K.L."/>
            <person name="Berriman M."/>
            <person name="Tomley F."/>
            <person name="Pain A."/>
        </authorList>
    </citation>
    <scope>NUCLEOTIDE SEQUENCE [LARGE SCALE GENOMIC DNA]</scope>
    <source>
        <strain evidence="5">Houghton</strain>
    </source>
</reference>